<dbReference type="EMBL" id="AEIJ01000063">
    <property type="status" value="NOT_ANNOTATED_CDS"/>
    <property type="molecule type" value="Genomic_DNA"/>
</dbReference>
<sequence>MAGAVARASTRTRKKTARAQDDDERDGSNPPSQPSAPASTSASGASASASRSRSRNGTVDLASDADAPLVAAVASSSNKRRFLPDTLFELWDAKAPIADIPHLDLFLSFSPSLLCLSRLRILLDLDDCRLATGALPARSITGLAFAVCLFEIGDE</sequence>
<dbReference type="EnsemblFungi" id="MVLG_00730T0">
    <property type="protein sequence ID" value="MVLG_00730T0"/>
    <property type="gene ID" value="MVLG_00730"/>
</dbReference>
<dbReference type="OrthoDB" id="10614933at2759"/>
<evidence type="ECO:0000313" key="2">
    <source>
        <dbReference type="EMBL" id="KDE09008.1"/>
    </source>
</evidence>
<dbReference type="Proteomes" id="UP000017200">
    <property type="component" value="Unassembled WGS sequence"/>
</dbReference>
<keyword evidence="4" id="KW-1185">Reference proteome</keyword>
<evidence type="ECO:0000313" key="3">
    <source>
        <dbReference type="EnsemblFungi" id="MVLG_00730T0"/>
    </source>
</evidence>
<reference evidence="4" key="1">
    <citation type="submission" date="2010-11" db="EMBL/GenBank/DDBJ databases">
        <title>The genome sequence of Microbotryum violaceum strain p1A1 Lamole.</title>
        <authorList>
            <person name="Cuomo C."/>
            <person name="Perlin M."/>
            <person name="Young S.K."/>
            <person name="Zeng Q."/>
            <person name="Gargeya S."/>
            <person name="Alvarado L."/>
            <person name="Berlin A."/>
            <person name="Chapman S.B."/>
            <person name="Chen Z."/>
            <person name="Freedman E."/>
            <person name="Gellesch M."/>
            <person name="Goldberg J."/>
            <person name="Griggs A."/>
            <person name="Gujja S."/>
            <person name="Heilman E."/>
            <person name="Heiman D."/>
            <person name="Howarth C."/>
            <person name="Mehta T."/>
            <person name="Neiman D."/>
            <person name="Pearson M."/>
            <person name="Roberts A."/>
            <person name="Saif S."/>
            <person name="Shea T."/>
            <person name="Shenoy N."/>
            <person name="Sisk P."/>
            <person name="Stolte C."/>
            <person name="Sykes S."/>
            <person name="White J."/>
            <person name="Yandava C."/>
            <person name="Haas B."/>
            <person name="Nusbaum C."/>
            <person name="Birren B."/>
        </authorList>
    </citation>
    <scope>NUCLEOTIDE SEQUENCE [LARGE SCALE GENOMIC DNA]</scope>
    <source>
        <strain evidence="4">p1A1 Lamole</strain>
    </source>
</reference>
<feature type="region of interest" description="Disordered" evidence="1">
    <location>
        <begin position="1"/>
        <end position="60"/>
    </location>
</feature>
<gene>
    <name evidence="2" type="ORF">MVLG_00730</name>
</gene>
<name>U5GZY6_USTV1</name>
<evidence type="ECO:0000313" key="4">
    <source>
        <dbReference type="Proteomes" id="UP000017200"/>
    </source>
</evidence>
<accession>U5GZY6</accession>
<reference evidence="2 4" key="3">
    <citation type="journal article" date="2015" name="BMC Genomics">
        <title>Sex and parasites: genomic and transcriptomic analysis of Microbotryum lychnidis-dioicae, the biotrophic and plant-castrating anther smut fungus.</title>
        <authorList>
            <person name="Perlin M.H."/>
            <person name="Amselem J."/>
            <person name="Fontanillas E."/>
            <person name="Toh S.S."/>
            <person name="Chen Z."/>
            <person name="Goldberg J."/>
            <person name="Duplessis S."/>
            <person name="Henrissat B."/>
            <person name="Young S."/>
            <person name="Zeng Q."/>
            <person name="Aguileta G."/>
            <person name="Petit E."/>
            <person name="Badouin H."/>
            <person name="Andrews J."/>
            <person name="Razeeq D."/>
            <person name="Gabaldon T."/>
            <person name="Quesneville H."/>
            <person name="Giraud T."/>
            <person name="Hood M.E."/>
            <person name="Schultz D.J."/>
            <person name="Cuomo C.A."/>
        </authorList>
    </citation>
    <scope>NUCLEOTIDE SEQUENCE [LARGE SCALE GENOMIC DNA]</scope>
    <source>
        <strain evidence="2">P1A1 Lamole</strain>
        <strain evidence="4">p1A1 Lamole</strain>
    </source>
</reference>
<proteinExistence type="predicted"/>
<reference evidence="2" key="2">
    <citation type="submission" date="2010-11" db="EMBL/GenBank/DDBJ databases">
        <authorList>
            <consortium name="The Broad Institute Genome Sequencing Platform"/>
            <person name="Earl A."/>
            <person name="Ward D."/>
            <person name="Feldgarden M."/>
            <person name="Gevers D."/>
            <person name="Butler R."/>
            <person name="Young S.K."/>
            <person name="Zeng Q."/>
            <person name="Gargeya S."/>
            <person name="Fitzgerald M."/>
            <person name="Haas B."/>
            <person name="Abouelleil A."/>
            <person name="Alvarado L."/>
            <person name="Arachchi H.M."/>
            <person name="Berlin A."/>
            <person name="Brown A."/>
            <person name="Chapman S.B."/>
            <person name="Chen Z."/>
            <person name="Dunbar C."/>
            <person name="Freedman E."/>
            <person name="Gearin G."/>
            <person name="Gellesch M."/>
            <person name="Goldberg J."/>
            <person name="Griggs A."/>
            <person name="Gujja S."/>
            <person name="Heilman E."/>
            <person name="Heiman D."/>
            <person name="Howarth C."/>
            <person name="Larson L."/>
            <person name="Lui A."/>
            <person name="MacDonald P.J.P."/>
            <person name="Mehta T."/>
            <person name="Montmayeur A."/>
            <person name="Murphy C."/>
            <person name="Neiman D."/>
            <person name="Pearson M."/>
            <person name="Priest M."/>
            <person name="Roberts A."/>
            <person name="Saif S."/>
            <person name="Shea T."/>
            <person name="Shenoy N."/>
            <person name="Sisk P."/>
            <person name="Stolte C."/>
            <person name="Sykes S."/>
            <person name="White J."/>
            <person name="Yandava C."/>
            <person name="Wortman J."/>
            <person name="Nusbaum C."/>
            <person name="Birren B."/>
        </authorList>
    </citation>
    <scope>NUCLEOTIDE SEQUENCE</scope>
    <source>
        <strain evidence="2">P1A1 Lamole</strain>
    </source>
</reference>
<dbReference type="AlphaFoldDB" id="U5GZY6"/>
<reference evidence="3" key="4">
    <citation type="submission" date="2015-06" db="UniProtKB">
        <authorList>
            <consortium name="EnsemblFungi"/>
        </authorList>
    </citation>
    <scope>IDENTIFICATION</scope>
</reference>
<evidence type="ECO:0000256" key="1">
    <source>
        <dbReference type="SAM" id="MobiDB-lite"/>
    </source>
</evidence>
<protein>
    <submittedName>
        <fullName evidence="2 3">Uncharacterized protein</fullName>
    </submittedName>
</protein>
<feature type="compositionally biased region" description="Low complexity" evidence="1">
    <location>
        <begin position="35"/>
        <end position="51"/>
    </location>
</feature>
<dbReference type="HOGENOM" id="CLU_1696824_0_0_1"/>
<dbReference type="EMBL" id="GL541646">
    <property type="protein sequence ID" value="KDE09008.1"/>
    <property type="molecule type" value="Genomic_DNA"/>
</dbReference>
<dbReference type="InParanoid" id="U5GZY6"/>
<organism evidence="2">
    <name type="scientific">Microbotryum lychnidis-dioicae (strain p1A1 Lamole / MvSl-1064)</name>
    <name type="common">Anther smut fungus</name>
    <dbReference type="NCBI Taxonomy" id="683840"/>
    <lineage>
        <taxon>Eukaryota</taxon>
        <taxon>Fungi</taxon>
        <taxon>Dikarya</taxon>
        <taxon>Basidiomycota</taxon>
        <taxon>Pucciniomycotina</taxon>
        <taxon>Microbotryomycetes</taxon>
        <taxon>Microbotryales</taxon>
        <taxon>Microbotryaceae</taxon>
        <taxon>Microbotryum</taxon>
    </lineage>
</organism>